<name>A0ABY6GWQ8_9GAMM</name>
<gene>
    <name evidence="1" type="ORF">NX720_04595</name>
</gene>
<dbReference type="EMBL" id="CP103300">
    <property type="protein sequence ID" value="UYM17208.1"/>
    <property type="molecule type" value="Genomic_DNA"/>
</dbReference>
<keyword evidence="2" id="KW-1185">Reference proteome</keyword>
<reference evidence="1" key="1">
    <citation type="submission" date="2022-10" db="EMBL/GenBank/DDBJ databases">
        <title>Completed Genome Sequence of two octocoral isolated bacterium, Endozoicomonas euniceicola EF212T and Endozoicomonas gorgoniicola PS125T.</title>
        <authorList>
            <person name="Chiou Y.-J."/>
            <person name="Chen Y.-H."/>
        </authorList>
    </citation>
    <scope>NUCLEOTIDE SEQUENCE</scope>
    <source>
        <strain evidence="1">EF212</strain>
    </source>
</reference>
<organism evidence="1 2">
    <name type="scientific">Endozoicomonas euniceicola</name>
    <dbReference type="NCBI Taxonomy" id="1234143"/>
    <lineage>
        <taxon>Bacteria</taxon>
        <taxon>Pseudomonadati</taxon>
        <taxon>Pseudomonadota</taxon>
        <taxon>Gammaproteobacteria</taxon>
        <taxon>Oceanospirillales</taxon>
        <taxon>Endozoicomonadaceae</taxon>
        <taxon>Endozoicomonas</taxon>
    </lineage>
</organism>
<evidence type="ECO:0000313" key="2">
    <source>
        <dbReference type="Proteomes" id="UP001163255"/>
    </source>
</evidence>
<dbReference type="RefSeq" id="WP_262599708.1">
    <property type="nucleotide sequence ID" value="NZ_CP103300.1"/>
</dbReference>
<protein>
    <submittedName>
        <fullName evidence="1">Uncharacterized protein</fullName>
    </submittedName>
</protein>
<accession>A0ABY6GWQ8</accession>
<evidence type="ECO:0000313" key="1">
    <source>
        <dbReference type="EMBL" id="UYM17208.1"/>
    </source>
</evidence>
<proteinExistence type="predicted"/>
<dbReference type="Proteomes" id="UP001163255">
    <property type="component" value="Chromosome"/>
</dbReference>
<sequence>MVKISDGCLPFPLIFTSSNELYLPLSSLSRILQQLYPQFPAQLNLKEEIEVIKN</sequence>